<reference evidence="5 6" key="1">
    <citation type="submission" date="2024-03" db="EMBL/GenBank/DDBJ databases">
        <title>High-quality draft genome sequencing of Tistrella sp. BH-R2-4.</title>
        <authorList>
            <person name="Dong C."/>
        </authorList>
    </citation>
    <scope>NUCLEOTIDE SEQUENCE [LARGE SCALE GENOMIC DNA]</scope>
    <source>
        <strain evidence="5 6">BH-R2-4</strain>
    </source>
</reference>
<organism evidence="5 6">
    <name type="scientific">Tistrella arctica</name>
    <dbReference type="NCBI Taxonomy" id="3133430"/>
    <lineage>
        <taxon>Bacteria</taxon>
        <taxon>Pseudomonadati</taxon>
        <taxon>Pseudomonadota</taxon>
        <taxon>Alphaproteobacteria</taxon>
        <taxon>Geminicoccales</taxon>
        <taxon>Geminicoccaceae</taxon>
        <taxon>Tistrella</taxon>
    </lineage>
</organism>
<dbReference type="Proteomes" id="UP001413721">
    <property type="component" value="Unassembled WGS sequence"/>
</dbReference>
<dbReference type="EMBL" id="JBBKTW010000005">
    <property type="protein sequence ID" value="MEN2989785.1"/>
    <property type="molecule type" value="Genomic_DNA"/>
</dbReference>
<dbReference type="InterPro" id="IPR001647">
    <property type="entry name" value="HTH_TetR"/>
</dbReference>
<keyword evidence="6" id="KW-1185">Reference proteome</keyword>
<dbReference type="InterPro" id="IPR009057">
    <property type="entry name" value="Homeodomain-like_sf"/>
</dbReference>
<evidence type="ECO:0000256" key="3">
    <source>
        <dbReference type="SAM" id="MobiDB-lite"/>
    </source>
</evidence>
<dbReference type="RefSeq" id="WP_345937744.1">
    <property type="nucleotide sequence ID" value="NZ_JBBKTW010000005.1"/>
</dbReference>
<feature type="compositionally biased region" description="Low complexity" evidence="3">
    <location>
        <begin position="7"/>
        <end position="18"/>
    </location>
</feature>
<dbReference type="InterPro" id="IPR050109">
    <property type="entry name" value="HTH-type_TetR-like_transc_reg"/>
</dbReference>
<feature type="region of interest" description="Disordered" evidence="3">
    <location>
        <begin position="1"/>
        <end position="31"/>
    </location>
</feature>
<dbReference type="PANTHER" id="PTHR30055">
    <property type="entry name" value="HTH-TYPE TRANSCRIPTIONAL REGULATOR RUTR"/>
    <property type="match status" value="1"/>
</dbReference>
<sequence length="222" mass="25375">MTDTDADTTATPAPAAATAKRRRAPTKRVKERPLTENDWVEAAIDILVEENVRGIQLHKLCTVLGVTKGSFYWHFKKRSDLLAAMLQTWRSRMTLNVIQNITRTGPHGMDRLRRLLILPRRPKSQAFAAIESSIRDWARRVEMPRKAIWEVDQIRMSFFEQIFRDHGFDEDEARKRSYIAYCAMMGDSVLHKTLGDQVDEAAYVDKVVELLTAPLAPPGTQP</sequence>
<feature type="domain" description="HTH tetR-type" evidence="4">
    <location>
        <begin position="33"/>
        <end position="93"/>
    </location>
</feature>
<dbReference type="PROSITE" id="PS50977">
    <property type="entry name" value="HTH_TETR_2"/>
    <property type="match status" value="1"/>
</dbReference>
<protein>
    <submittedName>
        <fullName evidence="5">TetR/AcrR family transcriptional regulator</fullName>
    </submittedName>
</protein>
<name>A0ABU9YLW4_9PROT</name>
<proteinExistence type="predicted"/>
<feature type="compositionally biased region" description="Basic residues" evidence="3">
    <location>
        <begin position="19"/>
        <end position="30"/>
    </location>
</feature>
<dbReference type="SUPFAM" id="SSF46689">
    <property type="entry name" value="Homeodomain-like"/>
    <property type="match status" value="1"/>
</dbReference>
<dbReference type="Pfam" id="PF00440">
    <property type="entry name" value="TetR_N"/>
    <property type="match status" value="1"/>
</dbReference>
<accession>A0ABU9YLW4</accession>
<evidence type="ECO:0000256" key="1">
    <source>
        <dbReference type="ARBA" id="ARBA00023125"/>
    </source>
</evidence>
<evidence type="ECO:0000256" key="2">
    <source>
        <dbReference type="PROSITE-ProRule" id="PRU00335"/>
    </source>
</evidence>
<evidence type="ECO:0000313" key="6">
    <source>
        <dbReference type="Proteomes" id="UP001413721"/>
    </source>
</evidence>
<evidence type="ECO:0000259" key="4">
    <source>
        <dbReference type="PROSITE" id="PS50977"/>
    </source>
</evidence>
<feature type="DNA-binding region" description="H-T-H motif" evidence="2">
    <location>
        <begin position="56"/>
        <end position="75"/>
    </location>
</feature>
<keyword evidence="1 2" id="KW-0238">DNA-binding</keyword>
<dbReference type="PANTHER" id="PTHR30055:SF181">
    <property type="entry name" value="BLR6905 PROTEIN"/>
    <property type="match status" value="1"/>
</dbReference>
<dbReference type="Gene3D" id="1.10.357.10">
    <property type="entry name" value="Tetracycline Repressor, domain 2"/>
    <property type="match status" value="1"/>
</dbReference>
<evidence type="ECO:0000313" key="5">
    <source>
        <dbReference type="EMBL" id="MEN2989785.1"/>
    </source>
</evidence>
<gene>
    <name evidence="5" type="ORF">WG926_15820</name>
</gene>
<comment type="caution">
    <text evidence="5">The sequence shown here is derived from an EMBL/GenBank/DDBJ whole genome shotgun (WGS) entry which is preliminary data.</text>
</comment>